<comment type="subcellular location">
    <subcellularLocation>
        <location evidence="9">Cytoplasm</location>
    </subcellularLocation>
</comment>
<sequence length="800" mass="92958">MDKYNPNAIEKKWQEIWRKEKPWKTEINEDKKKYYILVEFPYPSGQGLHVGHPRSYTALDVVARKRRLEGYNVLYPMGFDAFGLPTENYAIKHKIHPAKVTKANIDNFKRQLNSLGFSFDWDREINTTDPEYYKWTQWIFLKFFEKGLAYKKEMPINWCPSCKTGLSNEEVIGGCCERCGGEVIHKVKNQWMLKITEYADRLIDDLEEVDYPQRVKAAQINWIGRSYGAEINFETSDGGKINVFTTRPDTIFGVTYLAIACEHKLIEKNKDKIKNYDEVKKYIEATLKKSDFERSEVNKDKTGVVLDGIYAIHPFTKEKLPIFVSDYILMSYGTGAIMAVPCHDDRDFAFAKKFNMGIKQVISGDFKDQAITDTEGKTLINSSFLDGLSVDEAKEKAIEEIEKIGVGKKTKNFKLRDWVFSRQRYWGEPIPLIYCEEHGYVPVKEEDLPLVLPDVENYEPTDDGESPLSKIDSFVNTTCPICGKPAKRETDTMPQWAGSSWYYLRYMDPHNDKEPVSKKAVDYYGPVDWYNGGMEHTTLHLLYSRFWHKFLYDLNLVSTKEPYLKRTSHGMILGENGEKMSKSRGNVVNPDEVVEKYGADTLRCYEMFIGDFEKSVPWSDSSMNGCRKFLEKVFNLRDIITDGENYSEDLEILINKTIKKVSDDYENLKYNTAIAALMELLNEFRKKDKITKKDFSTYLTLLYPVAPHVTSELFKEVFDSYVYDEDWPSYDENKLTENTVTIPVQILGKTKDTIDVDREINEEDLVELIKSKDEFKKYLEGKNIVKVIYIKEKIINLIVK</sequence>
<dbReference type="Pfam" id="PF09334">
    <property type="entry name" value="tRNA-synt_1g"/>
    <property type="match status" value="1"/>
</dbReference>
<comment type="similarity">
    <text evidence="1 9 10">Belongs to the class-I aminoacyl-tRNA synthetase family.</text>
</comment>
<keyword evidence="2 9" id="KW-0963">Cytoplasm</keyword>
<dbReference type="GO" id="GO:0004823">
    <property type="term" value="F:leucine-tRNA ligase activity"/>
    <property type="evidence" value="ECO:0007669"/>
    <property type="project" value="UniProtKB-UniRule"/>
</dbReference>
<dbReference type="CDD" id="cd07958">
    <property type="entry name" value="Anticodon_Ia_Leu_BEm"/>
    <property type="match status" value="1"/>
</dbReference>
<dbReference type="EMBL" id="JAYKOT010000003">
    <property type="protein sequence ID" value="MEB3429837.1"/>
    <property type="molecule type" value="Genomic_DNA"/>
</dbReference>
<dbReference type="Gene3D" id="1.10.730.10">
    <property type="entry name" value="Isoleucyl-tRNA Synthetase, Domain 1"/>
    <property type="match status" value="1"/>
</dbReference>
<evidence type="ECO:0000313" key="16">
    <source>
        <dbReference type="Proteomes" id="UP001357733"/>
    </source>
</evidence>
<comment type="caution">
    <text evidence="15">The sequence shown here is derived from an EMBL/GenBank/DDBJ whole genome shotgun (WGS) entry which is preliminary data.</text>
</comment>
<evidence type="ECO:0000313" key="15">
    <source>
        <dbReference type="EMBL" id="MEB3429837.1"/>
    </source>
</evidence>
<dbReference type="InterPro" id="IPR001412">
    <property type="entry name" value="aa-tRNA-synth_I_CS"/>
</dbReference>
<evidence type="ECO:0000259" key="13">
    <source>
        <dbReference type="Pfam" id="PF09334"/>
    </source>
</evidence>
<dbReference type="SUPFAM" id="SSF52374">
    <property type="entry name" value="Nucleotidylyl transferase"/>
    <property type="match status" value="1"/>
</dbReference>
<dbReference type="RefSeq" id="WP_324619993.1">
    <property type="nucleotide sequence ID" value="NZ_JAYKOT010000003.1"/>
</dbReference>
<dbReference type="EC" id="6.1.1.4" evidence="9"/>
<dbReference type="PANTHER" id="PTHR43740">
    <property type="entry name" value="LEUCYL-TRNA SYNTHETASE"/>
    <property type="match status" value="1"/>
</dbReference>
<evidence type="ECO:0000256" key="3">
    <source>
        <dbReference type="ARBA" id="ARBA00022598"/>
    </source>
</evidence>
<evidence type="ECO:0000256" key="7">
    <source>
        <dbReference type="ARBA" id="ARBA00023146"/>
    </source>
</evidence>
<dbReference type="InterPro" id="IPR013155">
    <property type="entry name" value="M/V/L/I-tRNA-synth_anticd-bd"/>
</dbReference>
<protein>
    <recommendedName>
        <fullName evidence="9">Leucine--tRNA ligase</fullName>
        <ecNumber evidence="9">6.1.1.4</ecNumber>
    </recommendedName>
    <alternativeName>
        <fullName evidence="9">Leucyl-tRNA synthetase</fullName>
        <shortName evidence="9">LeuRS</shortName>
    </alternativeName>
</protein>
<dbReference type="PROSITE" id="PS00178">
    <property type="entry name" value="AA_TRNA_LIGASE_I"/>
    <property type="match status" value="1"/>
</dbReference>
<dbReference type="GO" id="GO:0005524">
    <property type="term" value="F:ATP binding"/>
    <property type="evidence" value="ECO:0007669"/>
    <property type="project" value="UniProtKB-UniRule"/>
</dbReference>
<dbReference type="PANTHER" id="PTHR43740:SF2">
    <property type="entry name" value="LEUCINE--TRNA LIGASE, MITOCHONDRIAL"/>
    <property type="match status" value="1"/>
</dbReference>
<dbReference type="SUPFAM" id="SSF50677">
    <property type="entry name" value="ValRS/IleRS/LeuRS editing domain"/>
    <property type="match status" value="1"/>
</dbReference>
<evidence type="ECO:0000256" key="9">
    <source>
        <dbReference type="HAMAP-Rule" id="MF_00049"/>
    </source>
</evidence>
<evidence type="ECO:0000256" key="10">
    <source>
        <dbReference type="RuleBase" id="RU363035"/>
    </source>
</evidence>
<dbReference type="InterPro" id="IPR009008">
    <property type="entry name" value="Val/Leu/Ile-tRNA-synth_edit"/>
</dbReference>
<keyword evidence="16" id="KW-1185">Reference proteome</keyword>
<gene>
    <name evidence="9 15" type="primary">leuS</name>
    <name evidence="15" type="ORF">VLK81_07430</name>
</gene>
<evidence type="ECO:0000259" key="11">
    <source>
        <dbReference type="Pfam" id="PF00133"/>
    </source>
</evidence>
<evidence type="ECO:0000256" key="2">
    <source>
        <dbReference type="ARBA" id="ARBA00022490"/>
    </source>
</evidence>
<dbReference type="InterPro" id="IPR009080">
    <property type="entry name" value="tRNAsynth_Ia_anticodon-bd"/>
</dbReference>
<proteinExistence type="inferred from homology"/>
<dbReference type="InterPro" id="IPR014729">
    <property type="entry name" value="Rossmann-like_a/b/a_fold"/>
</dbReference>
<feature type="domain" description="Leucyl-tRNA synthetase editing" evidence="14">
    <location>
        <begin position="221"/>
        <end position="401"/>
    </location>
</feature>
<evidence type="ECO:0000259" key="12">
    <source>
        <dbReference type="Pfam" id="PF08264"/>
    </source>
</evidence>
<dbReference type="FunFam" id="3.40.50.620:FF:000077">
    <property type="entry name" value="Leucine--tRNA ligase"/>
    <property type="match status" value="1"/>
</dbReference>
<evidence type="ECO:0000259" key="14">
    <source>
        <dbReference type="Pfam" id="PF13603"/>
    </source>
</evidence>
<keyword evidence="6 9" id="KW-0648">Protein biosynthesis</keyword>
<keyword evidence="3 9" id="KW-0436">Ligase</keyword>
<keyword evidence="4 9" id="KW-0547">Nucleotide-binding</keyword>
<dbReference type="Pfam" id="PF08264">
    <property type="entry name" value="Anticodon_1"/>
    <property type="match status" value="1"/>
</dbReference>
<dbReference type="InterPro" id="IPR025709">
    <property type="entry name" value="Leu_tRNA-synth_edit"/>
</dbReference>
<dbReference type="InterPro" id="IPR002302">
    <property type="entry name" value="Leu-tRNA-ligase"/>
</dbReference>
<dbReference type="GO" id="GO:0005829">
    <property type="term" value="C:cytosol"/>
    <property type="evidence" value="ECO:0007669"/>
    <property type="project" value="TreeGrafter"/>
</dbReference>
<dbReference type="NCBIfam" id="TIGR00396">
    <property type="entry name" value="leuS_bact"/>
    <property type="match status" value="1"/>
</dbReference>
<dbReference type="SUPFAM" id="SSF47323">
    <property type="entry name" value="Anticodon-binding domain of a subclass of class I aminoacyl-tRNA synthetases"/>
    <property type="match status" value="1"/>
</dbReference>
<evidence type="ECO:0000256" key="4">
    <source>
        <dbReference type="ARBA" id="ARBA00022741"/>
    </source>
</evidence>
<feature type="short sequence motif" description="'KMSKS' region" evidence="9">
    <location>
        <begin position="579"/>
        <end position="583"/>
    </location>
</feature>
<dbReference type="Proteomes" id="UP001357733">
    <property type="component" value="Unassembled WGS sequence"/>
</dbReference>
<feature type="domain" description="Aminoacyl-tRNA synthetase class Ia" evidence="11">
    <location>
        <begin position="415"/>
        <end position="605"/>
    </location>
</feature>
<accession>A0AAW9N0N0</accession>
<dbReference type="GO" id="GO:0002161">
    <property type="term" value="F:aminoacyl-tRNA deacylase activity"/>
    <property type="evidence" value="ECO:0007669"/>
    <property type="project" value="InterPro"/>
</dbReference>
<dbReference type="PRINTS" id="PR00985">
    <property type="entry name" value="TRNASYNTHLEU"/>
</dbReference>
<feature type="domain" description="Methionyl/Valyl/Leucyl/Isoleucyl-tRNA synthetase anticodon-binding" evidence="12">
    <location>
        <begin position="654"/>
        <end position="761"/>
    </location>
</feature>
<dbReference type="Gene3D" id="3.10.20.590">
    <property type="match status" value="1"/>
</dbReference>
<feature type="binding site" evidence="9">
    <location>
        <position position="582"/>
    </location>
    <ligand>
        <name>ATP</name>
        <dbReference type="ChEBI" id="CHEBI:30616"/>
    </ligand>
</feature>
<comment type="caution">
    <text evidence="9">Lacks conserved residue(s) required for the propagation of feature annotation.</text>
</comment>
<evidence type="ECO:0000256" key="1">
    <source>
        <dbReference type="ARBA" id="ARBA00005594"/>
    </source>
</evidence>
<dbReference type="InterPro" id="IPR015413">
    <property type="entry name" value="Methionyl/Leucyl_tRNA_Synth"/>
</dbReference>
<dbReference type="InterPro" id="IPR002300">
    <property type="entry name" value="aa-tRNA-synth_Ia"/>
</dbReference>
<comment type="catalytic activity">
    <reaction evidence="8 9">
        <text>tRNA(Leu) + L-leucine + ATP = L-leucyl-tRNA(Leu) + AMP + diphosphate</text>
        <dbReference type="Rhea" id="RHEA:11688"/>
        <dbReference type="Rhea" id="RHEA-COMP:9613"/>
        <dbReference type="Rhea" id="RHEA-COMP:9622"/>
        <dbReference type="ChEBI" id="CHEBI:30616"/>
        <dbReference type="ChEBI" id="CHEBI:33019"/>
        <dbReference type="ChEBI" id="CHEBI:57427"/>
        <dbReference type="ChEBI" id="CHEBI:78442"/>
        <dbReference type="ChEBI" id="CHEBI:78494"/>
        <dbReference type="ChEBI" id="CHEBI:456215"/>
        <dbReference type="EC" id="6.1.1.4"/>
    </reaction>
</comment>
<organism evidence="15 16">
    <name type="scientific">Citroniella saccharovorans</name>
    <dbReference type="NCBI Taxonomy" id="2053367"/>
    <lineage>
        <taxon>Bacteria</taxon>
        <taxon>Bacillati</taxon>
        <taxon>Bacillota</taxon>
        <taxon>Tissierellia</taxon>
        <taxon>Tissierellales</taxon>
        <taxon>Peptoniphilaceae</taxon>
        <taxon>Citroniella</taxon>
    </lineage>
</organism>
<dbReference type="Gene3D" id="3.40.50.620">
    <property type="entry name" value="HUPs"/>
    <property type="match status" value="2"/>
</dbReference>
<dbReference type="CDD" id="cd00812">
    <property type="entry name" value="LeuRS_core"/>
    <property type="match status" value="1"/>
</dbReference>
<dbReference type="HAMAP" id="MF_00049_B">
    <property type="entry name" value="Leu_tRNA_synth_B"/>
    <property type="match status" value="1"/>
</dbReference>
<evidence type="ECO:0000256" key="8">
    <source>
        <dbReference type="ARBA" id="ARBA00047469"/>
    </source>
</evidence>
<evidence type="ECO:0000256" key="6">
    <source>
        <dbReference type="ARBA" id="ARBA00022917"/>
    </source>
</evidence>
<dbReference type="FunFam" id="1.10.730.10:FF:000002">
    <property type="entry name" value="Leucine--tRNA ligase"/>
    <property type="match status" value="1"/>
</dbReference>
<evidence type="ECO:0000256" key="5">
    <source>
        <dbReference type="ARBA" id="ARBA00022840"/>
    </source>
</evidence>
<dbReference type="Pfam" id="PF00133">
    <property type="entry name" value="tRNA-synt_1"/>
    <property type="match status" value="1"/>
</dbReference>
<dbReference type="FunFam" id="3.40.50.620:FF:000056">
    <property type="entry name" value="Leucine--tRNA ligase"/>
    <property type="match status" value="1"/>
</dbReference>
<reference evidence="15 16" key="1">
    <citation type="submission" date="2024-01" db="EMBL/GenBank/DDBJ databases">
        <title>Complete genome sequence of Citroniella saccharovorans strain M6.X9, isolated from human fecal sample.</title>
        <authorList>
            <person name="Cheng G."/>
            <person name="Westerholm M."/>
            <person name="Schnurer A."/>
        </authorList>
    </citation>
    <scope>NUCLEOTIDE SEQUENCE [LARGE SCALE GENOMIC DNA]</scope>
    <source>
        <strain evidence="15 16">DSM 29873</strain>
    </source>
</reference>
<feature type="domain" description="Methionyl/Leucyl tRNA synthetase" evidence="13">
    <location>
        <begin position="35"/>
        <end position="181"/>
    </location>
</feature>
<dbReference type="AlphaFoldDB" id="A0AAW9N0N0"/>
<keyword evidence="5 9" id="KW-0067">ATP-binding</keyword>
<name>A0AAW9N0N0_9FIRM</name>
<keyword evidence="7 9" id="KW-0030">Aminoacyl-tRNA synthetase</keyword>
<dbReference type="Pfam" id="PF13603">
    <property type="entry name" value="tRNA-synt_1_2"/>
    <property type="match status" value="1"/>
</dbReference>
<dbReference type="GO" id="GO:0006429">
    <property type="term" value="P:leucyl-tRNA aminoacylation"/>
    <property type="evidence" value="ECO:0007669"/>
    <property type="project" value="UniProtKB-UniRule"/>
</dbReference>